<organism evidence="1 2">
    <name type="scientific">Brevundimonas subvibrioides (strain ATCC 15264 / DSM 4735 / LMG 14903 / NBRC 16000 / CB 81)</name>
    <name type="common">Caulobacter subvibrioides</name>
    <dbReference type="NCBI Taxonomy" id="633149"/>
    <lineage>
        <taxon>Bacteria</taxon>
        <taxon>Pseudomonadati</taxon>
        <taxon>Pseudomonadota</taxon>
        <taxon>Alphaproteobacteria</taxon>
        <taxon>Caulobacterales</taxon>
        <taxon>Caulobacteraceae</taxon>
        <taxon>Brevundimonas</taxon>
    </lineage>
</organism>
<dbReference type="STRING" id="633149.Bresu_0092"/>
<evidence type="ECO:0000313" key="2">
    <source>
        <dbReference type="Proteomes" id="UP000002696"/>
    </source>
</evidence>
<sequence length="108" mass="11714">MTDQPTLKLRPKLHRWLADRGLGARALAERWSITPQGASRYLLPFDHPKRIVPSEALIGDVLNWTLGEIGAADWYPVALAGGPLRGSTGYAAEVVSLPATNAVREATQ</sequence>
<dbReference type="BioCyc" id="BSUB633149:G1GM8-93-MONOMER"/>
<gene>
    <name evidence="1" type="ordered locus">Bresu_0092</name>
</gene>
<dbReference type="EMBL" id="CP002102">
    <property type="protein sequence ID" value="ADK99406.1"/>
    <property type="molecule type" value="Genomic_DNA"/>
</dbReference>
<dbReference type="Proteomes" id="UP000002696">
    <property type="component" value="Chromosome"/>
</dbReference>
<name>D9QIA4_BRESC</name>
<dbReference type="RefSeq" id="WP_013267511.1">
    <property type="nucleotide sequence ID" value="NC_014375.1"/>
</dbReference>
<dbReference type="InParanoid" id="D9QIA4"/>
<protein>
    <submittedName>
        <fullName evidence="1">Uncharacterized protein</fullName>
    </submittedName>
</protein>
<dbReference type="KEGG" id="bsb:Bresu_0092"/>
<dbReference type="AlphaFoldDB" id="D9QIA4"/>
<keyword evidence="2" id="KW-1185">Reference proteome</keyword>
<dbReference type="HOGENOM" id="CLU_2191996_0_0_5"/>
<accession>D9QIA4</accession>
<proteinExistence type="predicted"/>
<evidence type="ECO:0000313" key="1">
    <source>
        <dbReference type="EMBL" id="ADK99406.1"/>
    </source>
</evidence>
<reference evidence="2" key="1">
    <citation type="journal article" date="2011" name="J. Bacteriol.">
        <title>Genome sequences of eight morphologically diverse alphaproteobacteria.</title>
        <authorList>
            <consortium name="US DOE Joint Genome Institute"/>
            <person name="Brown P.J."/>
            <person name="Kysela D.T."/>
            <person name="Buechlein A."/>
            <person name="Hemmerich C."/>
            <person name="Brun Y.V."/>
        </authorList>
    </citation>
    <scope>NUCLEOTIDE SEQUENCE [LARGE SCALE GENOMIC DNA]</scope>
    <source>
        <strain evidence="2">ATCC 15264 / DSM 4735 / LMG 14903 / NBRC 16000 / CB 81</strain>
    </source>
</reference>